<organism evidence="7 8">
    <name type="scientific">Sporotomaculum syntrophicum</name>
    <dbReference type="NCBI Taxonomy" id="182264"/>
    <lineage>
        <taxon>Bacteria</taxon>
        <taxon>Bacillati</taxon>
        <taxon>Bacillota</taxon>
        <taxon>Clostridia</taxon>
        <taxon>Eubacteriales</taxon>
        <taxon>Desulfallaceae</taxon>
        <taxon>Sporotomaculum</taxon>
    </lineage>
</organism>
<comment type="subcellular location">
    <subcellularLocation>
        <location evidence="1">Endomembrane system</location>
    </subcellularLocation>
</comment>
<comment type="similarity">
    <text evidence="2">Belongs to the UPF0754 family.</text>
</comment>
<protein>
    <recommendedName>
        <fullName evidence="9">DUF445 family protein</fullName>
    </recommendedName>
</protein>
<dbReference type="PANTHER" id="PTHR35791">
    <property type="entry name" value="UPF0754 MEMBRANE PROTEIN YHEB"/>
    <property type="match status" value="1"/>
</dbReference>
<dbReference type="Proteomes" id="UP000798488">
    <property type="component" value="Unassembled WGS sequence"/>
</dbReference>
<reference evidence="7" key="1">
    <citation type="submission" date="2016-02" db="EMBL/GenBank/DDBJ databases">
        <title>Draft Genome Sequence of Sporotomaculum syntrophicum Strain FB, a Syntrophic Benzoate Degrader.</title>
        <authorList>
            <person name="Nobu M.K."/>
            <person name="Narihiro T."/>
            <person name="Qiu Y.-L."/>
            <person name="Ohashi A."/>
            <person name="Liu W.-T."/>
            <person name="Yuji S."/>
        </authorList>
    </citation>
    <scope>NUCLEOTIDE SEQUENCE</scope>
    <source>
        <strain evidence="7">FB</strain>
    </source>
</reference>
<dbReference type="OrthoDB" id="9787430at2"/>
<evidence type="ECO:0000256" key="4">
    <source>
        <dbReference type="ARBA" id="ARBA00022989"/>
    </source>
</evidence>
<feature type="transmembrane region" description="Helical" evidence="6">
    <location>
        <begin position="490"/>
        <end position="515"/>
    </location>
</feature>
<sequence length="516" mass="57539">MNWQQMALSVLGGAVIGYITNWVAIRMLFRPLQEKRLWGMRLPFTPGVIPRGKGRLARAIGEAVGGMLLTEKKVVQHLLQPEVEEQMRGFLASSMAGLREREVSLGEVLGSPADDLSFLPEFTELVSGLALKYVRGESARRAMSQLAKEAADYLLDQTVAAMVDAGGRGGIAGTLERLPAAIMQKPAVQQELQRRLAVHIENFFNSPQTIGYYLPGAVHEGIHQFIDDQAPRIIEAIEQFINSPSARQAIKDRIEGFFESSAVKRFINGIFQLMGNSADTLVQRLAAEITRFFANTKNREEFMRMLHGLAEEALGKSITDIAAGLGEDGKREKAAEIAAWGMAKLREPAVFERLAGGIREILANNRNLTWREMLNQVNPAASKQVTVFVEGLVEDLWERDTPAQYAEALVRREVAAAWKFPLGRLLDCLPEGFVSEPEGLATRLYRYLVQRVLPGLMRFIDIRSMVRARVEELDELQVEEMLLSIMRKELVAITWLGALLGALLGVFTVMMQYAMK</sequence>
<name>A0A9D2WPQ0_9FIRM</name>
<dbReference type="EMBL" id="LSRS01000003">
    <property type="protein sequence ID" value="KAF1085084.1"/>
    <property type="molecule type" value="Genomic_DNA"/>
</dbReference>
<evidence type="ECO:0000256" key="2">
    <source>
        <dbReference type="ARBA" id="ARBA00008053"/>
    </source>
</evidence>
<dbReference type="InterPro" id="IPR007383">
    <property type="entry name" value="DUF445"/>
</dbReference>
<keyword evidence="4 6" id="KW-1133">Transmembrane helix</keyword>
<dbReference type="RefSeq" id="WP_161821601.1">
    <property type="nucleotide sequence ID" value="NZ_LSRS01000003.1"/>
</dbReference>
<accession>A0A9D2WPQ0</accession>
<dbReference type="Pfam" id="PF04286">
    <property type="entry name" value="DUF445"/>
    <property type="match status" value="1"/>
</dbReference>
<keyword evidence="5 6" id="KW-0472">Membrane</keyword>
<comment type="caution">
    <text evidence="7">The sequence shown here is derived from an EMBL/GenBank/DDBJ whole genome shotgun (WGS) entry which is preliminary data.</text>
</comment>
<gene>
    <name evidence="7" type="ORF">SPSYN_01220</name>
</gene>
<keyword evidence="8" id="KW-1185">Reference proteome</keyword>
<dbReference type="PANTHER" id="PTHR35791:SF1">
    <property type="entry name" value="UPF0754 MEMBRANE PROTEIN YHEB"/>
    <property type="match status" value="1"/>
</dbReference>
<feature type="transmembrane region" description="Helical" evidence="6">
    <location>
        <begin position="6"/>
        <end position="29"/>
    </location>
</feature>
<evidence type="ECO:0008006" key="9">
    <source>
        <dbReference type="Google" id="ProtNLM"/>
    </source>
</evidence>
<dbReference type="GO" id="GO:0012505">
    <property type="term" value="C:endomembrane system"/>
    <property type="evidence" value="ECO:0007669"/>
    <property type="project" value="UniProtKB-SubCell"/>
</dbReference>
<evidence type="ECO:0000256" key="1">
    <source>
        <dbReference type="ARBA" id="ARBA00004308"/>
    </source>
</evidence>
<keyword evidence="3 6" id="KW-0812">Transmembrane</keyword>
<evidence type="ECO:0000313" key="7">
    <source>
        <dbReference type="EMBL" id="KAF1085084.1"/>
    </source>
</evidence>
<proteinExistence type="inferred from homology"/>
<evidence type="ECO:0000313" key="8">
    <source>
        <dbReference type="Proteomes" id="UP000798488"/>
    </source>
</evidence>
<evidence type="ECO:0000256" key="5">
    <source>
        <dbReference type="ARBA" id="ARBA00023136"/>
    </source>
</evidence>
<dbReference type="AlphaFoldDB" id="A0A9D2WPQ0"/>
<evidence type="ECO:0000256" key="6">
    <source>
        <dbReference type="SAM" id="Phobius"/>
    </source>
</evidence>
<evidence type="ECO:0000256" key="3">
    <source>
        <dbReference type="ARBA" id="ARBA00022692"/>
    </source>
</evidence>